<dbReference type="AlphaFoldDB" id="A0AAV4VRL4"/>
<proteinExistence type="predicted"/>
<reference evidence="1 2" key="1">
    <citation type="submission" date="2021-06" db="EMBL/GenBank/DDBJ databases">
        <title>Caerostris darwini draft genome.</title>
        <authorList>
            <person name="Kono N."/>
            <person name="Arakawa K."/>
        </authorList>
    </citation>
    <scope>NUCLEOTIDE SEQUENCE [LARGE SCALE GENOMIC DNA]</scope>
</reference>
<keyword evidence="2" id="KW-1185">Reference proteome</keyword>
<organism evidence="1 2">
    <name type="scientific">Caerostris darwini</name>
    <dbReference type="NCBI Taxonomy" id="1538125"/>
    <lineage>
        <taxon>Eukaryota</taxon>
        <taxon>Metazoa</taxon>
        <taxon>Ecdysozoa</taxon>
        <taxon>Arthropoda</taxon>
        <taxon>Chelicerata</taxon>
        <taxon>Arachnida</taxon>
        <taxon>Araneae</taxon>
        <taxon>Araneomorphae</taxon>
        <taxon>Entelegynae</taxon>
        <taxon>Araneoidea</taxon>
        <taxon>Araneidae</taxon>
        <taxon>Caerostris</taxon>
    </lineage>
</organism>
<sequence>MLCIPCTRSDRGLEDQPSAVSQGDSFLSVKGREQGVSEYVLHVSSSIIRLHFPPPKSRLDWQLGFFSFVRRQILSNHDDGNKIVGPFTLD</sequence>
<protein>
    <submittedName>
        <fullName evidence="1">Uncharacterized protein</fullName>
    </submittedName>
</protein>
<dbReference type="EMBL" id="BPLQ01013502">
    <property type="protein sequence ID" value="GIY72579.1"/>
    <property type="molecule type" value="Genomic_DNA"/>
</dbReference>
<evidence type="ECO:0000313" key="1">
    <source>
        <dbReference type="EMBL" id="GIY72579.1"/>
    </source>
</evidence>
<comment type="caution">
    <text evidence="1">The sequence shown here is derived from an EMBL/GenBank/DDBJ whole genome shotgun (WGS) entry which is preliminary data.</text>
</comment>
<dbReference type="Proteomes" id="UP001054837">
    <property type="component" value="Unassembled WGS sequence"/>
</dbReference>
<evidence type="ECO:0000313" key="2">
    <source>
        <dbReference type="Proteomes" id="UP001054837"/>
    </source>
</evidence>
<gene>
    <name evidence="1" type="ORF">CDAR_269511</name>
</gene>
<accession>A0AAV4VRL4</accession>
<name>A0AAV4VRL4_9ARAC</name>